<dbReference type="InterPro" id="IPR006860">
    <property type="entry name" value="FecR"/>
</dbReference>
<dbReference type="RefSeq" id="WP_089914973.1">
    <property type="nucleotide sequence ID" value="NZ_FOBB01000004.1"/>
</dbReference>
<name>A0A1H7XY62_9BACT</name>
<dbReference type="GO" id="GO:0016989">
    <property type="term" value="F:sigma factor antagonist activity"/>
    <property type="evidence" value="ECO:0007669"/>
    <property type="project" value="TreeGrafter"/>
</dbReference>
<dbReference type="Gene3D" id="2.60.120.1440">
    <property type="match status" value="1"/>
</dbReference>
<keyword evidence="4" id="KW-1185">Reference proteome</keyword>
<dbReference type="STRING" id="573321.SAMN04488505_104249"/>
<evidence type="ECO:0000313" key="3">
    <source>
        <dbReference type="EMBL" id="SEM38896.1"/>
    </source>
</evidence>
<dbReference type="EMBL" id="FOBB01000004">
    <property type="protein sequence ID" value="SEM38896.1"/>
    <property type="molecule type" value="Genomic_DNA"/>
</dbReference>
<organism evidence="3 4">
    <name type="scientific">Chitinophaga rupis</name>
    <dbReference type="NCBI Taxonomy" id="573321"/>
    <lineage>
        <taxon>Bacteria</taxon>
        <taxon>Pseudomonadati</taxon>
        <taxon>Bacteroidota</taxon>
        <taxon>Chitinophagia</taxon>
        <taxon>Chitinophagales</taxon>
        <taxon>Chitinophagaceae</taxon>
        <taxon>Chitinophaga</taxon>
    </lineage>
</organism>
<dbReference type="PANTHER" id="PTHR30273:SF2">
    <property type="entry name" value="PROTEIN FECR"/>
    <property type="match status" value="1"/>
</dbReference>
<dbReference type="InterPro" id="IPR012373">
    <property type="entry name" value="Ferrdict_sens_TM"/>
</dbReference>
<protein>
    <submittedName>
        <fullName evidence="3">FecR family protein</fullName>
    </submittedName>
</protein>
<reference evidence="3 4" key="1">
    <citation type="submission" date="2016-10" db="EMBL/GenBank/DDBJ databases">
        <authorList>
            <person name="de Groot N.N."/>
        </authorList>
    </citation>
    <scope>NUCLEOTIDE SEQUENCE [LARGE SCALE GENOMIC DNA]</scope>
    <source>
        <strain evidence="3 4">DSM 21039</strain>
    </source>
</reference>
<evidence type="ECO:0000259" key="2">
    <source>
        <dbReference type="Pfam" id="PF16344"/>
    </source>
</evidence>
<dbReference type="AlphaFoldDB" id="A0A1H7XY62"/>
<feature type="domain" description="Protein FecR C-terminal" evidence="2">
    <location>
        <begin position="276"/>
        <end position="331"/>
    </location>
</feature>
<dbReference type="Pfam" id="PF16344">
    <property type="entry name" value="FecR_C"/>
    <property type="match status" value="1"/>
</dbReference>
<evidence type="ECO:0000259" key="1">
    <source>
        <dbReference type="Pfam" id="PF04773"/>
    </source>
</evidence>
<dbReference type="Pfam" id="PF04773">
    <property type="entry name" value="FecR"/>
    <property type="match status" value="1"/>
</dbReference>
<dbReference type="OrthoDB" id="1097347at2"/>
<dbReference type="Gene3D" id="3.55.50.30">
    <property type="match status" value="1"/>
</dbReference>
<sequence length="368" mass="41990">MVDWNNVCSTILAILNRMLGKAQDTAVEETVKNPHKIRSYFRRLKKYIPLFKKLQPLFYLLVPILLFTPLYNRPLHISPETLPGANSNNAENSIRIDLPDESTVIINDSLGPVDVTVDVDSLAHAITVRHKNNKKKPIRITIPKGKSMRIRLRDGSKVHLNSSTTFEYPVAWEEHRDVYLNGEGYFEVTKNEKQAFIVYSKNMDITVLGTSFNVNNYPDMENSEVTVVEGRVLIKSKQDSTVLSGGKNAIINQLSGKILVERSRQTPESGWNKGLYIYYNKPLKMICKDLTRLYNTNIIIDDPTIASLRFTGICNFRDPIIEFLSGLVDITDEVYYYRDYIGQWHVQKKSSHVFNPLGYMTGSGHNAN</sequence>
<evidence type="ECO:0000313" key="4">
    <source>
        <dbReference type="Proteomes" id="UP000198984"/>
    </source>
</evidence>
<proteinExistence type="predicted"/>
<dbReference type="PANTHER" id="PTHR30273">
    <property type="entry name" value="PERIPLASMIC SIGNAL SENSOR AND SIGMA FACTOR ACTIVATOR FECR-RELATED"/>
    <property type="match status" value="1"/>
</dbReference>
<feature type="domain" description="FecR protein" evidence="1">
    <location>
        <begin position="139"/>
        <end position="232"/>
    </location>
</feature>
<dbReference type="InterPro" id="IPR032508">
    <property type="entry name" value="FecR_C"/>
</dbReference>
<accession>A0A1H7XY62</accession>
<dbReference type="Proteomes" id="UP000198984">
    <property type="component" value="Unassembled WGS sequence"/>
</dbReference>
<gene>
    <name evidence="3" type="ORF">SAMN04488505_104249</name>
</gene>